<accession>A0AA87NP16</accession>
<dbReference type="EMBL" id="ATFE01000016">
    <property type="protein sequence ID" value="EPF27774.1"/>
    <property type="molecule type" value="Genomic_DNA"/>
</dbReference>
<evidence type="ECO:0000313" key="1">
    <source>
        <dbReference type="EMBL" id="EPF27774.1"/>
    </source>
</evidence>
<protein>
    <submittedName>
        <fullName evidence="1">Uncharacterized protein</fullName>
    </submittedName>
</protein>
<gene>
    <name evidence="1" type="ORF">HMPREF9195_02275</name>
</gene>
<proteinExistence type="predicted"/>
<evidence type="ECO:0000313" key="2">
    <source>
        <dbReference type="Proteomes" id="UP000014634"/>
    </source>
</evidence>
<reference evidence="1 2" key="1">
    <citation type="submission" date="2013-04" db="EMBL/GenBank/DDBJ databases">
        <title>The Genome Sequence of Treponema medium ATCC 700293.</title>
        <authorList>
            <consortium name="The Broad Institute Genomics Platform"/>
            <person name="Earl A."/>
            <person name="Ward D."/>
            <person name="Feldgarden M."/>
            <person name="Gevers D."/>
            <person name="Leonetti C."/>
            <person name="Blanton J.M."/>
            <person name="Dewhirst F.E."/>
            <person name="Izard J."/>
            <person name="Walker B."/>
            <person name="Young S."/>
            <person name="Zeng Q."/>
            <person name="Gargeya S."/>
            <person name="Fitzgerald M."/>
            <person name="Haas B."/>
            <person name="Abouelleil A."/>
            <person name="Allen A.W."/>
            <person name="Alvarado L."/>
            <person name="Arachchi H.M."/>
            <person name="Berlin A.M."/>
            <person name="Chapman S.B."/>
            <person name="Gainer-Dewar J."/>
            <person name="Goldberg J."/>
            <person name="Griggs A."/>
            <person name="Gujja S."/>
            <person name="Hansen M."/>
            <person name="Howarth C."/>
            <person name="Imamovic A."/>
            <person name="Ireland A."/>
            <person name="Larimer J."/>
            <person name="McCowan C."/>
            <person name="Murphy C."/>
            <person name="Pearson M."/>
            <person name="Poon T.W."/>
            <person name="Priest M."/>
            <person name="Roberts A."/>
            <person name="Saif S."/>
            <person name="Shea T."/>
            <person name="Sisk P."/>
            <person name="Sykes S."/>
            <person name="Wortman J."/>
            <person name="Nusbaum C."/>
            <person name="Birren B."/>
        </authorList>
    </citation>
    <scope>NUCLEOTIDE SEQUENCE [LARGE SCALE GENOMIC DNA]</scope>
    <source>
        <strain evidence="1 2">ATCC 700293</strain>
    </source>
</reference>
<dbReference type="RefSeq" id="WP_016524196.1">
    <property type="nucleotide sequence ID" value="NZ_KE332517.1"/>
</dbReference>
<name>A0AA87NP16_TREMD</name>
<organism evidence="1 2">
    <name type="scientific">Treponema medium ATCC 700293</name>
    <dbReference type="NCBI Taxonomy" id="1125700"/>
    <lineage>
        <taxon>Bacteria</taxon>
        <taxon>Pseudomonadati</taxon>
        <taxon>Spirochaetota</taxon>
        <taxon>Spirochaetia</taxon>
        <taxon>Spirochaetales</taxon>
        <taxon>Treponemataceae</taxon>
        <taxon>Treponema</taxon>
    </lineage>
</organism>
<dbReference type="Proteomes" id="UP000014634">
    <property type="component" value="Unassembled WGS sequence"/>
</dbReference>
<dbReference type="AlphaFoldDB" id="A0AA87NP16"/>
<sequence>MKKRGVTFLLILMGFTLNLFAGERSFIRIVDPAEEECYAYVYNIYNQSNLLETQYTFKGEVSPDCVSIRVIWSSKNAENIDEYLYNGSKPIAGVDIEDYILTKYKPGDTKFVYNASGKWENLKFGSNYYRFIATFRDGRKKAASLTFFVHEGGAAERGKPVIYLYPKKKQTVKVSVAPQGGVTVSIPEMGKEWEVIASPDGTLYDKKTAKEYPYLFWESLDNGSAVDVSEGFVIKSSELQAFFEEKLTILGLNKKEIDDFVEFWIPEITKSGRPYVFVRFHTQEMIDAMAPLKVNPKPDSIIRVYFDHKLLDEPITVKEQQLQSAKRKGFAVIEWGGRRYR</sequence>
<comment type="caution">
    <text evidence="1">The sequence shown here is derived from an EMBL/GenBank/DDBJ whole genome shotgun (WGS) entry which is preliminary data.</text>
</comment>